<dbReference type="OrthoDB" id="1149028at2"/>
<name>A0A5P8E725_9BACT</name>
<dbReference type="KEGG" id="alq:C7Y71_006520"/>
<dbReference type="SUPFAM" id="SSF48452">
    <property type="entry name" value="TPR-like"/>
    <property type="match status" value="1"/>
</dbReference>
<dbReference type="RefSeq" id="WP_146739466.1">
    <property type="nucleotide sequence ID" value="NZ_CP033459.1"/>
</dbReference>
<dbReference type="InterPro" id="IPR049886">
    <property type="entry name" value="CFI_box_CTERM_dom"/>
</dbReference>
<evidence type="ECO:0000313" key="2">
    <source>
        <dbReference type="Proteomes" id="UP000249375"/>
    </source>
</evidence>
<proteinExistence type="predicted"/>
<gene>
    <name evidence="1" type="ORF">C7Y71_006520</name>
</gene>
<sequence length="369" mass="41907">MKALQCEMCGSQDLVKNEGVFVCQSCGTKYSVEEAKKMMVEGTVDVKGTVKVDKSNEVEKLLKLAKTSVESLNGEEGYNYANRVLEIDPENSQAWYLRMKAVGQTAILKDLKVLEVVKAGTNAIKYSNNELSKDVYTYFLIKCLNDLKFLMKHISDTDAIKRLYEANIRVNAFKATEKTLAADKISNIIMEQASLVLHLRKIVPNKLVSENPDISKIVGEVAKQWVYYTNALNARFNVMGTKLNDATVEKYRKILAEIKQGLPEDAQDVISNEEISNPSSGPCYVATAVYGSYDCPQVWTLRRFRDYTLAESWLGSLFIKIYYSISPTLVHWFGNTSWFKTIWRSLLDKLVNTLNERGVENTPYQDRKF</sequence>
<evidence type="ECO:0000313" key="1">
    <source>
        <dbReference type="EMBL" id="QFQ12700.1"/>
    </source>
</evidence>
<reference evidence="1 2" key="1">
    <citation type="submission" date="2018-11" db="EMBL/GenBank/DDBJ databases">
        <authorList>
            <person name="Na S.W."/>
            <person name="Baik M."/>
        </authorList>
    </citation>
    <scope>NUCLEOTIDE SEQUENCE [LARGE SCALE GENOMIC DNA]</scope>
    <source>
        <strain evidence="1 2">E39</strain>
    </source>
</reference>
<protein>
    <submittedName>
        <fullName evidence="1">Uncharacterized protein</fullName>
    </submittedName>
</protein>
<dbReference type="EMBL" id="CP033459">
    <property type="protein sequence ID" value="QFQ12700.1"/>
    <property type="molecule type" value="Genomic_DNA"/>
</dbReference>
<accession>A0A5P8E725</accession>
<dbReference type="SUPFAM" id="SSF48439">
    <property type="entry name" value="Protein prenylyltransferase"/>
    <property type="match status" value="1"/>
</dbReference>
<keyword evidence="2" id="KW-1185">Reference proteome</keyword>
<organism evidence="1 2">
    <name type="scientific">Pseudoprevotella muciniphila</name>
    <dbReference type="NCBI Taxonomy" id="2133944"/>
    <lineage>
        <taxon>Bacteria</taxon>
        <taxon>Pseudomonadati</taxon>
        <taxon>Bacteroidota</taxon>
        <taxon>Bacteroidia</taxon>
        <taxon>Bacteroidales</taxon>
        <taxon>Prevotellaceae</taxon>
        <taxon>Pseudoprevotella</taxon>
    </lineage>
</organism>
<dbReference type="Proteomes" id="UP000249375">
    <property type="component" value="Chromosome"/>
</dbReference>
<dbReference type="AlphaFoldDB" id="A0A5P8E725"/>
<dbReference type="NCBIfam" id="NF041770">
    <property type="entry name" value="CFI_box_CTERM"/>
    <property type="match status" value="1"/>
</dbReference>
<dbReference type="InterPro" id="IPR011990">
    <property type="entry name" value="TPR-like_helical_dom_sf"/>
</dbReference>